<feature type="region of interest" description="Disordered" evidence="3">
    <location>
        <begin position="418"/>
        <end position="452"/>
    </location>
</feature>
<evidence type="ECO:0000256" key="1">
    <source>
        <dbReference type="ARBA" id="ARBA00022990"/>
    </source>
</evidence>
<feature type="coiled-coil region" evidence="2">
    <location>
        <begin position="297"/>
        <end position="353"/>
    </location>
</feature>
<evidence type="ECO:0000259" key="5">
    <source>
        <dbReference type="PROSITE" id="PS51228"/>
    </source>
</evidence>
<accession>A0A0N0U4X8</accession>
<feature type="compositionally biased region" description="Acidic residues" evidence="3">
    <location>
        <begin position="435"/>
        <end position="444"/>
    </location>
</feature>
<feature type="compositionally biased region" description="Basic and acidic residues" evidence="3">
    <location>
        <begin position="420"/>
        <end position="429"/>
    </location>
</feature>
<dbReference type="OrthoDB" id="5839451at2759"/>
<dbReference type="InterPro" id="IPR052269">
    <property type="entry name" value="Golgi-PI4KB_interaction"/>
</dbReference>
<keyword evidence="2" id="KW-0175">Coiled coil</keyword>
<feature type="domain" description="ACB" evidence="5">
    <location>
        <begin position="207"/>
        <end position="298"/>
    </location>
</feature>
<evidence type="ECO:0000256" key="3">
    <source>
        <dbReference type="SAM" id="MobiDB-lite"/>
    </source>
</evidence>
<organism evidence="6 7">
    <name type="scientific">Melipona quadrifasciata</name>
    <dbReference type="NCBI Taxonomy" id="166423"/>
    <lineage>
        <taxon>Eukaryota</taxon>
        <taxon>Metazoa</taxon>
        <taxon>Ecdysozoa</taxon>
        <taxon>Arthropoda</taxon>
        <taxon>Hexapoda</taxon>
        <taxon>Insecta</taxon>
        <taxon>Pterygota</taxon>
        <taxon>Neoptera</taxon>
        <taxon>Endopterygota</taxon>
        <taxon>Hymenoptera</taxon>
        <taxon>Apocrita</taxon>
        <taxon>Aculeata</taxon>
        <taxon>Apoidea</taxon>
        <taxon>Anthophila</taxon>
        <taxon>Apidae</taxon>
        <taxon>Melipona</taxon>
    </lineage>
</organism>
<sequence>MEEEVARQTEKYAWMFDPPIGFMEKEKNLGLARKNGKVKRHRVLEIPANNKVAITNETSKFKVNNSADSRQLNILIPESNIAQRFRTVRALKRILEAQSTDVLLVSSTTAKRNSAKPSFLETTAYKLELLEPHHLLESVSSGGGYAERDPINSLLQMQLQMAGTNGDISSIGKKIEKLAISVEESAKNENETETGKKLEPRLWGFETRELYKIAVNFYKEKEGKAVHLSYEDKLKLVAFTQQVTHGKYTAENAPSLGVLDVIGRDRRLAWQNLGDISKEQAMEGFIVLLDKLCPLFRTVVEAQKRDIEEKLRLKKEEEARKLEEERRLKEIDEQKKKEEEARLKEEIQRRQIQDALNQQTYYQFKMYAEQQYPGNPEQQGVLIRQLQEQHYHQYMQQLRQNQLVMEDQIPEMNTATIENSQKEEHKETNETAPLNDEDSDELQDDCPPITPAEMWTRKGVEEFKETIRREDGDAVIKVGHGETVTVRVPTHEDGSCLFWEFATDGYDIGFGVYFEWSKPETNQVSVHISESEDEDEDDDDYETRDDLESGITNSTIQSDYKPLPPPISIIVPIYRRDSQEEIYAGSHRYPGQGVYLLKFDNSYSLWRSKTLYYRVYYTQNGYVKN</sequence>
<dbReference type="FunFam" id="1.20.80.10:FF:000017">
    <property type="entry name" value="Golgi resident protein GCP60"/>
    <property type="match status" value="1"/>
</dbReference>
<proteinExistence type="predicted"/>
<dbReference type="GO" id="GO:0000062">
    <property type="term" value="F:fatty-acyl-CoA binding"/>
    <property type="evidence" value="ECO:0007669"/>
    <property type="project" value="InterPro"/>
</dbReference>
<dbReference type="SUPFAM" id="SSF101576">
    <property type="entry name" value="Supernatant protein factor (SPF), C-terminal domain"/>
    <property type="match status" value="1"/>
</dbReference>
<protein>
    <submittedName>
        <fullName evidence="6">Protein TMED8</fullName>
    </submittedName>
</protein>
<dbReference type="Pfam" id="PF00887">
    <property type="entry name" value="ACBP"/>
    <property type="match status" value="1"/>
</dbReference>
<evidence type="ECO:0000256" key="2">
    <source>
        <dbReference type="SAM" id="Coils"/>
    </source>
</evidence>
<evidence type="ECO:0000313" key="7">
    <source>
        <dbReference type="Proteomes" id="UP000053105"/>
    </source>
</evidence>
<dbReference type="AlphaFoldDB" id="A0A0N0U4X8"/>
<dbReference type="PROSITE" id="PS51228">
    <property type="entry name" value="ACB_2"/>
    <property type="match status" value="1"/>
</dbReference>
<evidence type="ECO:0000259" key="4">
    <source>
        <dbReference type="PROSITE" id="PS50866"/>
    </source>
</evidence>
<evidence type="ECO:0000313" key="6">
    <source>
        <dbReference type="EMBL" id="KOX73528.1"/>
    </source>
</evidence>
<dbReference type="PANTHER" id="PTHR22973:SF12">
    <property type="entry name" value="LD35087P"/>
    <property type="match status" value="1"/>
</dbReference>
<dbReference type="PROSITE" id="PS50866">
    <property type="entry name" value="GOLD"/>
    <property type="match status" value="1"/>
</dbReference>
<dbReference type="InterPro" id="IPR000582">
    <property type="entry name" value="Acyl-CoA-binding_protein"/>
</dbReference>
<dbReference type="GO" id="GO:0000139">
    <property type="term" value="C:Golgi membrane"/>
    <property type="evidence" value="ECO:0007669"/>
    <property type="project" value="TreeGrafter"/>
</dbReference>
<feature type="region of interest" description="Disordered" evidence="3">
    <location>
        <begin position="524"/>
        <end position="547"/>
    </location>
</feature>
<dbReference type="STRING" id="166423.A0A0N0U4X8"/>
<dbReference type="Pfam" id="PF13897">
    <property type="entry name" value="GOLD_2"/>
    <property type="match status" value="1"/>
</dbReference>
<feature type="domain" description="GOLD" evidence="4">
    <location>
        <begin position="460"/>
        <end position="617"/>
    </location>
</feature>
<name>A0A0N0U4X8_9HYME</name>
<dbReference type="Proteomes" id="UP000053105">
    <property type="component" value="Unassembled WGS sequence"/>
</dbReference>
<dbReference type="Gene3D" id="2.60.120.680">
    <property type="entry name" value="GOLD domain"/>
    <property type="match status" value="1"/>
</dbReference>
<dbReference type="Gene3D" id="1.20.80.10">
    <property type="match status" value="1"/>
</dbReference>
<dbReference type="EMBL" id="KQ435796">
    <property type="protein sequence ID" value="KOX73528.1"/>
    <property type="molecule type" value="Genomic_DNA"/>
</dbReference>
<feature type="compositionally biased region" description="Acidic residues" evidence="3">
    <location>
        <begin position="531"/>
        <end position="545"/>
    </location>
</feature>
<reference evidence="6 7" key="1">
    <citation type="submission" date="2015-07" db="EMBL/GenBank/DDBJ databases">
        <title>The genome of Melipona quadrifasciata.</title>
        <authorList>
            <person name="Pan H."/>
            <person name="Kapheim K."/>
        </authorList>
    </citation>
    <scope>NUCLEOTIDE SEQUENCE [LARGE SCALE GENOMIC DNA]</scope>
    <source>
        <strain evidence="6">0111107301</strain>
        <tissue evidence="6">Whole body</tissue>
    </source>
</reference>
<gene>
    <name evidence="6" type="ORF">WN51_01301</name>
</gene>
<dbReference type="InterPro" id="IPR014352">
    <property type="entry name" value="FERM/acyl-CoA-bd_prot_sf"/>
</dbReference>
<dbReference type="InterPro" id="IPR036598">
    <property type="entry name" value="GOLD_dom_sf"/>
</dbReference>
<dbReference type="InterPro" id="IPR035984">
    <property type="entry name" value="Acyl-CoA-binding_sf"/>
</dbReference>
<keyword evidence="1" id="KW-0007">Acetylation</keyword>
<keyword evidence="7" id="KW-1185">Reference proteome</keyword>
<dbReference type="InterPro" id="IPR009038">
    <property type="entry name" value="GOLD_dom"/>
</dbReference>
<dbReference type="PANTHER" id="PTHR22973">
    <property type="entry name" value="LD35087P"/>
    <property type="match status" value="1"/>
</dbReference>
<dbReference type="SUPFAM" id="SSF47027">
    <property type="entry name" value="Acyl-CoA binding protein"/>
    <property type="match status" value="1"/>
</dbReference>